<dbReference type="PANTHER" id="PTHR31412:SF0">
    <property type="entry name" value="ZINC METALLOPROTEASE EGY1, CHLOROPLASTIC-RELATED"/>
    <property type="match status" value="1"/>
</dbReference>
<name>A0A382QR96_9ZZZZ</name>
<feature type="transmembrane region" description="Helical" evidence="11">
    <location>
        <begin position="75"/>
        <end position="96"/>
    </location>
</feature>
<keyword evidence="3" id="KW-0150">Chloroplast</keyword>
<dbReference type="GO" id="GO:0006508">
    <property type="term" value="P:proteolysis"/>
    <property type="evidence" value="ECO:0007669"/>
    <property type="project" value="UniProtKB-KW"/>
</dbReference>
<keyword evidence="7" id="KW-0378">Hydrolase</keyword>
<dbReference type="AlphaFoldDB" id="A0A382QR96"/>
<keyword evidence="9 11" id="KW-1133">Transmembrane helix</keyword>
<feature type="transmembrane region" description="Helical" evidence="11">
    <location>
        <begin position="262"/>
        <end position="279"/>
    </location>
</feature>
<dbReference type="InterPro" id="IPR008915">
    <property type="entry name" value="Peptidase_M50"/>
</dbReference>
<evidence type="ECO:0000256" key="3">
    <source>
        <dbReference type="ARBA" id="ARBA00022528"/>
    </source>
</evidence>
<evidence type="ECO:0000256" key="7">
    <source>
        <dbReference type="ARBA" id="ARBA00022801"/>
    </source>
</evidence>
<dbReference type="Pfam" id="PF02163">
    <property type="entry name" value="Peptidase_M50"/>
    <property type="match status" value="1"/>
</dbReference>
<proteinExistence type="predicted"/>
<sequence>MNCEVGQSDPKNSFQKGPSLKSWVLFFILLAATLFTTYLAGGAMYSLSLFLILGAHEFGHYFAGVKNGIRTTLPLFIPAPPSLFLLGTFGAMIAIRDPIPNRRVLMEVGAAGPISGFIVAVPTLIIGLFFSEVVPPTGEMGFSFGSSVIMIVLSKVILGVTPLSADFNIQLHPVALAGWVGLFVTAINLFPIGQLDGGHILYALIGRKSQEWAKFFFGFLLLLVYFWPNWGIWAILLLFFTRFKSAPLQDEAILPETIHKRAGYVAIVIFFLTFVPVPIEIVQ</sequence>
<reference evidence="13" key="1">
    <citation type="submission" date="2018-05" db="EMBL/GenBank/DDBJ databases">
        <authorList>
            <person name="Lanie J.A."/>
            <person name="Ng W.-L."/>
            <person name="Kazmierczak K.M."/>
            <person name="Andrzejewski T.M."/>
            <person name="Davidsen T.M."/>
            <person name="Wayne K.J."/>
            <person name="Tettelin H."/>
            <person name="Glass J.I."/>
            <person name="Rusch D."/>
            <person name="Podicherti R."/>
            <person name="Tsui H.-C.T."/>
            <person name="Winkler M.E."/>
        </authorList>
    </citation>
    <scope>NUCLEOTIDE SEQUENCE</scope>
</reference>
<feature type="domain" description="Peptidase M50" evidence="12">
    <location>
        <begin position="46"/>
        <end position="210"/>
    </location>
</feature>
<evidence type="ECO:0000256" key="5">
    <source>
        <dbReference type="ARBA" id="ARBA00022670"/>
    </source>
</evidence>
<keyword evidence="5" id="KW-0645">Protease</keyword>
<evidence type="ECO:0000256" key="10">
    <source>
        <dbReference type="ARBA" id="ARBA00023136"/>
    </source>
</evidence>
<evidence type="ECO:0000256" key="8">
    <source>
        <dbReference type="ARBA" id="ARBA00022946"/>
    </source>
</evidence>
<dbReference type="PANTHER" id="PTHR31412">
    <property type="entry name" value="ZINC METALLOPROTEASE EGY1"/>
    <property type="match status" value="1"/>
</dbReference>
<evidence type="ECO:0000259" key="12">
    <source>
        <dbReference type="Pfam" id="PF02163"/>
    </source>
</evidence>
<feature type="transmembrane region" description="Helical" evidence="11">
    <location>
        <begin position="108"/>
        <end position="130"/>
    </location>
</feature>
<keyword evidence="4" id="KW-0934">Plastid</keyword>
<dbReference type="EMBL" id="UINC01116359">
    <property type="protein sequence ID" value="SVC88044.1"/>
    <property type="molecule type" value="Genomic_DNA"/>
</dbReference>
<organism evidence="13">
    <name type="scientific">marine metagenome</name>
    <dbReference type="NCBI Taxonomy" id="408172"/>
    <lineage>
        <taxon>unclassified sequences</taxon>
        <taxon>metagenomes</taxon>
        <taxon>ecological metagenomes</taxon>
    </lineage>
</organism>
<accession>A0A382QR96</accession>
<evidence type="ECO:0000256" key="4">
    <source>
        <dbReference type="ARBA" id="ARBA00022640"/>
    </source>
</evidence>
<keyword evidence="6 11" id="KW-0812">Transmembrane</keyword>
<comment type="subcellular location">
    <subcellularLocation>
        <location evidence="1">Membrane</location>
        <topology evidence="1">Multi-pass membrane protein</topology>
    </subcellularLocation>
    <subcellularLocation>
        <location evidence="2">Plastid</location>
        <location evidence="2">Chloroplast</location>
    </subcellularLocation>
</comment>
<evidence type="ECO:0000256" key="9">
    <source>
        <dbReference type="ARBA" id="ARBA00022989"/>
    </source>
</evidence>
<protein>
    <recommendedName>
        <fullName evidence="12">Peptidase M50 domain-containing protein</fullName>
    </recommendedName>
</protein>
<dbReference type="GO" id="GO:0008233">
    <property type="term" value="F:peptidase activity"/>
    <property type="evidence" value="ECO:0007669"/>
    <property type="project" value="UniProtKB-KW"/>
</dbReference>
<evidence type="ECO:0000256" key="1">
    <source>
        <dbReference type="ARBA" id="ARBA00004141"/>
    </source>
</evidence>
<keyword evidence="10 11" id="KW-0472">Membrane</keyword>
<evidence type="ECO:0000256" key="6">
    <source>
        <dbReference type="ARBA" id="ARBA00022692"/>
    </source>
</evidence>
<feature type="transmembrane region" description="Helical" evidence="11">
    <location>
        <begin position="23"/>
        <end position="55"/>
    </location>
</feature>
<gene>
    <name evidence="13" type="ORF">METZ01_LOCUS340898</name>
</gene>
<dbReference type="InterPro" id="IPR044838">
    <property type="entry name" value="EGY1-like"/>
</dbReference>
<feature type="transmembrane region" description="Helical" evidence="11">
    <location>
        <begin position="215"/>
        <end position="241"/>
    </location>
</feature>
<dbReference type="GO" id="GO:0016020">
    <property type="term" value="C:membrane"/>
    <property type="evidence" value="ECO:0007669"/>
    <property type="project" value="UniProtKB-SubCell"/>
</dbReference>
<keyword evidence="8" id="KW-0809">Transit peptide</keyword>
<evidence type="ECO:0000256" key="2">
    <source>
        <dbReference type="ARBA" id="ARBA00004229"/>
    </source>
</evidence>
<feature type="transmembrane region" description="Helical" evidence="11">
    <location>
        <begin position="142"/>
        <end position="163"/>
    </location>
</feature>
<feature type="transmembrane region" description="Helical" evidence="11">
    <location>
        <begin position="175"/>
        <end position="195"/>
    </location>
</feature>
<evidence type="ECO:0000256" key="11">
    <source>
        <dbReference type="SAM" id="Phobius"/>
    </source>
</evidence>
<dbReference type="GO" id="GO:0009507">
    <property type="term" value="C:chloroplast"/>
    <property type="evidence" value="ECO:0007669"/>
    <property type="project" value="UniProtKB-SubCell"/>
</dbReference>
<dbReference type="CDD" id="cd06160">
    <property type="entry name" value="S2P-M50_like_2"/>
    <property type="match status" value="1"/>
</dbReference>
<evidence type="ECO:0000313" key="13">
    <source>
        <dbReference type="EMBL" id="SVC88044.1"/>
    </source>
</evidence>